<gene>
    <name evidence="9" type="ORF">CLAFUR5_03939</name>
</gene>
<evidence type="ECO:0000256" key="7">
    <source>
        <dbReference type="SAM" id="Phobius"/>
    </source>
</evidence>
<name>A0A9Q8LF42_PASFU</name>
<accession>A0A9Q8LF42</accession>
<dbReference type="GO" id="GO:0022857">
    <property type="term" value="F:transmembrane transporter activity"/>
    <property type="evidence" value="ECO:0007669"/>
    <property type="project" value="InterPro"/>
</dbReference>
<dbReference type="AlphaFoldDB" id="A0A9Q8LF42"/>
<feature type="transmembrane region" description="Helical" evidence="7">
    <location>
        <begin position="102"/>
        <end position="119"/>
    </location>
</feature>
<feature type="transmembrane region" description="Helical" evidence="7">
    <location>
        <begin position="71"/>
        <end position="90"/>
    </location>
</feature>
<dbReference type="InterPro" id="IPR011701">
    <property type="entry name" value="MFS"/>
</dbReference>
<evidence type="ECO:0000259" key="8">
    <source>
        <dbReference type="PROSITE" id="PS50850"/>
    </source>
</evidence>
<dbReference type="Pfam" id="PF07690">
    <property type="entry name" value="MFS_1"/>
    <property type="match status" value="1"/>
</dbReference>
<reference evidence="9" key="1">
    <citation type="submission" date="2021-12" db="EMBL/GenBank/DDBJ databases">
        <authorList>
            <person name="Zaccaron A."/>
            <person name="Stergiopoulos I."/>
        </authorList>
    </citation>
    <scope>NUCLEOTIDE SEQUENCE</scope>
    <source>
        <strain evidence="9">Race5_Kim</strain>
    </source>
</reference>
<proteinExistence type="predicted"/>
<feature type="compositionally biased region" description="Polar residues" evidence="6">
    <location>
        <begin position="663"/>
        <end position="673"/>
    </location>
</feature>
<feature type="transmembrane region" description="Helical" evidence="7">
    <location>
        <begin position="440"/>
        <end position="460"/>
    </location>
</feature>
<comment type="subcellular location">
    <subcellularLocation>
        <location evidence="1">Membrane</location>
        <topology evidence="1">Multi-pass membrane protein</topology>
    </subcellularLocation>
</comment>
<organism evidence="9 10">
    <name type="scientific">Passalora fulva</name>
    <name type="common">Tomato leaf mold</name>
    <name type="synonym">Cladosporium fulvum</name>
    <dbReference type="NCBI Taxonomy" id="5499"/>
    <lineage>
        <taxon>Eukaryota</taxon>
        <taxon>Fungi</taxon>
        <taxon>Dikarya</taxon>
        <taxon>Ascomycota</taxon>
        <taxon>Pezizomycotina</taxon>
        <taxon>Dothideomycetes</taxon>
        <taxon>Dothideomycetidae</taxon>
        <taxon>Mycosphaerellales</taxon>
        <taxon>Mycosphaerellaceae</taxon>
        <taxon>Fulvia</taxon>
    </lineage>
</organism>
<feature type="region of interest" description="Disordered" evidence="6">
    <location>
        <begin position="604"/>
        <end position="679"/>
    </location>
</feature>
<feature type="compositionally biased region" description="Basic residues" evidence="6">
    <location>
        <begin position="638"/>
        <end position="648"/>
    </location>
</feature>
<protein>
    <submittedName>
        <fullName evidence="9">Major facilitator superfamily multidrug transporter mfsB</fullName>
    </submittedName>
</protein>
<feature type="domain" description="Major facilitator superfamily (MFS) profile" evidence="8">
    <location>
        <begin position="32"/>
        <end position="530"/>
    </location>
</feature>
<feature type="compositionally biased region" description="Basic and acidic residues" evidence="6">
    <location>
        <begin position="575"/>
        <end position="584"/>
    </location>
</feature>
<dbReference type="PANTHER" id="PTHR23504:SF8">
    <property type="entry name" value="TRANSPORTER, PUTATIVE (AFU_ORTHOLOGUE AFUA_1G03730)-RELATED"/>
    <property type="match status" value="1"/>
</dbReference>
<dbReference type="KEGG" id="ffu:CLAFUR5_03939"/>
<evidence type="ECO:0000313" key="9">
    <source>
        <dbReference type="EMBL" id="UJO16248.1"/>
    </source>
</evidence>
<dbReference type="RefSeq" id="XP_047760614.1">
    <property type="nucleotide sequence ID" value="XM_047903087.1"/>
</dbReference>
<dbReference type="PANTHER" id="PTHR23504">
    <property type="entry name" value="MAJOR FACILITATOR SUPERFAMILY DOMAIN-CONTAINING PROTEIN 10"/>
    <property type="match status" value="1"/>
</dbReference>
<dbReference type="CDD" id="cd17330">
    <property type="entry name" value="MFS_SLC46_TetA_like"/>
    <property type="match status" value="1"/>
</dbReference>
<feature type="transmembrane region" description="Helical" evidence="7">
    <location>
        <begin position="202"/>
        <end position="227"/>
    </location>
</feature>
<feature type="transmembrane region" description="Helical" evidence="7">
    <location>
        <begin position="163"/>
        <end position="182"/>
    </location>
</feature>
<keyword evidence="4 7" id="KW-1133">Transmembrane helix</keyword>
<feature type="transmembrane region" description="Helical" evidence="7">
    <location>
        <begin position="481"/>
        <end position="499"/>
    </location>
</feature>
<dbReference type="SUPFAM" id="SSF103473">
    <property type="entry name" value="MFS general substrate transporter"/>
    <property type="match status" value="1"/>
</dbReference>
<dbReference type="InterPro" id="IPR020846">
    <property type="entry name" value="MFS_dom"/>
</dbReference>
<feature type="region of interest" description="Disordered" evidence="6">
    <location>
        <begin position="268"/>
        <end position="306"/>
    </location>
</feature>
<evidence type="ECO:0000313" key="10">
    <source>
        <dbReference type="Proteomes" id="UP000756132"/>
    </source>
</evidence>
<dbReference type="GeneID" id="71983817"/>
<evidence type="ECO:0000256" key="3">
    <source>
        <dbReference type="ARBA" id="ARBA00022692"/>
    </source>
</evidence>
<dbReference type="Gene3D" id="1.20.1250.20">
    <property type="entry name" value="MFS general substrate transporter like domains"/>
    <property type="match status" value="1"/>
</dbReference>
<feature type="compositionally biased region" description="Basic and acidic residues" evidence="6">
    <location>
        <begin position="268"/>
        <end position="282"/>
    </location>
</feature>
<keyword evidence="5 7" id="KW-0472">Membrane</keyword>
<sequence length="679" mass="72845">MATATSKHAGSSFAGSSLAGSSKRERKLPVQQLSILAICRFAEPLASTSLYPYLPEMVESFSIPQNEVGKYAGLCAAIFSLFQAFMGIPWGRFADTFGRKPAILLGLASTMITSLMWGFSKSLPMAVVARALAGMGNGNVGIIRTTVAEMVPFKELQPRAFSLMPLVWNVGSIFGPMIGGALANPFNVKPGERRENASLLEIFPYALPNIVSAAFFAVGITTGLLFLEETLEGKDPGTDYGLRVGRKITGLFKRHVLKLEEVLHLRAKQDKTQENGAPRETDPLLNGNGKATDEEQDDMPCETKPKLPRPGWREVLNRQAVVNLIVYILLAMHGMAFDQLVPVYMQHRPIGGEGSTPYSPPLKFAGGFGLNHWQIGLISTGYGILGMVVQFLLFPPLARKFGVLFWLKVVACSFPVVYFLTPFTALLPTTQSQVGCMFTIMSLKCLCGIFAFPCSTILLTNSATSLRTLGTLNGIATSVSAIGRAAGPALAGAIFSAGVKKGYVIAPWWFLSALSIVAAIPVFWLVEGEGFGGDDEVSDEETEDEVAEDHLRAVGLEGEAQNAGKAGPILPPGQHGEEEHEERTYGGLAPLSRTNTTASAALLSDHGDDAAGPASPSMSRRASGYKTGDDDDPTNKTLSRRSSKRVMRRMSIPIGMGQGISRKYSSNLGQSYGSAGVYQ</sequence>
<keyword evidence="3 7" id="KW-0812">Transmembrane</keyword>
<feature type="region of interest" description="Disordered" evidence="6">
    <location>
        <begin position="558"/>
        <end position="591"/>
    </location>
</feature>
<evidence type="ECO:0000256" key="4">
    <source>
        <dbReference type="ARBA" id="ARBA00022989"/>
    </source>
</evidence>
<keyword evidence="10" id="KW-1185">Reference proteome</keyword>
<evidence type="ECO:0000256" key="2">
    <source>
        <dbReference type="ARBA" id="ARBA00022448"/>
    </source>
</evidence>
<dbReference type="EMBL" id="CP090166">
    <property type="protein sequence ID" value="UJO16248.1"/>
    <property type="molecule type" value="Genomic_DNA"/>
</dbReference>
<evidence type="ECO:0000256" key="6">
    <source>
        <dbReference type="SAM" id="MobiDB-lite"/>
    </source>
</evidence>
<dbReference type="PROSITE" id="PS50850">
    <property type="entry name" value="MFS"/>
    <property type="match status" value="1"/>
</dbReference>
<dbReference type="InterPro" id="IPR036259">
    <property type="entry name" value="MFS_trans_sf"/>
</dbReference>
<feature type="transmembrane region" description="Helical" evidence="7">
    <location>
        <begin position="320"/>
        <end position="337"/>
    </location>
</feature>
<evidence type="ECO:0000256" key="1">
    <source>
        <dbReference type="ARBA" id="ARBA00004141"/>
    </source>
</evidence>
<feature type="transmembrane region" description="Helical" evidence="7">
    <location>
        <begin position="373"/>
        <end position="394"/>
    </location>
</feature>
<dbReference type="GO" id="GO:0016020">
    <property type="term" value="C:membrane"/>
    <property type="evidence" value="ECO:0007669"/>
    <property type="project" value="UniProtKB-SubCell"/>
</dbReference>
<dbReference type="OMA" id="PWKELQP"/>
<evidence type="ECO:0000256" key="5">
    <source>
        <dbReference type="ARBA" id="ARBA00023136"/>
    </source>
</evidence>
<feature type="transmembrane region" description="Helical" evidence="7">
    <location>
        <begin position="401"/>
        <end position="420"/>
    </location>
</feature>
<feature type="transmembrane region" description="Helical" evidence="7">
    <location>
        <begin position="505"/>
        <end position="526"/>
    </location>
</feature>
<dbReference type="OrthoDB" id="10262656at2759"/>
<keyword evidence="2" id="KW-0813">Transport</keyword>
<reference evidence="9" key="2">
    <citation type="journal article" date="2022" name="Microb. Genom.">
        <title>A chromosome-scale genome assembly of the tomato pathogen Cladosporium fulvum reveals a compartmentalized genome architecture and the presence of a dispensable chromosome.</title>
        <authorList>
            <person name="Zaccaron A.Z."/>
            <person name="Chen L.H."/>
            <person name="Samaras A."/>
            <person name="Stergiopoulos I."/>
        </authorList>
    </citation>
    <scope>NUCLEOTIDE SEQUENCE</scope>
    <source>
        <strain evidence="9">Race5_Kim</strain>
    </source>
</reference>
<dbReference type="Proteomes" id="UP000756132">
    <property type="component" value="Chromosome 4"/>
</dbReference>